<dbReference type="Proteomes" id="UP001241377">
    <property type="component" value="Unassembled WGS sequence"/>
</dbReference>
<evidence type="ECO:0000313" key="1">
    <source>
        <dbReference type="EMBL" id="KAJ9111102.1"/>
    </source>
</evidence>
<organism evidence="1 2">
    <name type="scientific">Naganishia cerealis</name>
    <dbReference type="NCBI Taxonomy" id="610337"/>
    <lineage>
        <taxon>Eukaryota</taxon>
        <taxon>Fungi</taxon>
        <taxon>Dikarya</taxon>
        <taxon>Basidiomycota</taxon>
        <taxon>Agaricomycotina</taxon>
        <taxon>Tremellomycetes</taxon>
        <taxon>Filobasidiales</taxon>
        <taxon>Filobasidiaceae</taxon>
        <taxon>Naganishia</taxon>
    </lineage>
</organism>
<dbReference type="EMBL" id="JASBWR010000009">
    <property type="protein sequence ID" value="KAJ9111102.1"/>
    <property type="molecule type" value="Genomic_DNA"/>
</dbReference>
<comment type="caution">
    <text evidence="1">The sequence shown here is derived from an EMBL/GenBank/DDBJ whole genome shotgun (WGS) entry which is preliminary data.</text>
</comment>
<evidence type="ECO:0000313" key="2">
    <source>
        <dbReference type="Proteomes" id="UP001241377"/>
    </source>
</evidence>
<reference evidence="1" key="1">
    <citation type="submission" date="2023-04" db="EMBL/GenBank/DDBJ databases">
        <title>Draft Genome sequencing of Naganishia species isolated from polar environments using Oxford Nanopore Technology.</title>
        <authorList>
            <person name="Leo P."/>
            <person name="Venkateswaran K."/>
        </authorList>
    </citation>
    <scope>NUCLEOTIDE SEQUENCE</scope>
    <source>
        <strain evidence="1">MNA-CCFEE 5261</strain>
    </source>
</reference>
<protein>
    <submittedName>
        <fullName evidence="1">Uncharacterized protein</fullName>
    </submittedName>
</protein>
<proteinExistence type="predicted"/>
<accession>A0ACC2WJ56</accession>
<keyword evidence="2" id="KW-1185">Reference proteome</keyword>
<name>A0ACC2WJ56_9TREE</name>
<sequence>MFSPTETRIRKGMTEDLQQAIDIELYAMFEPLATPTVSSSDQATVAPEGASHSPPQVRAHLEFRILPDRWI</sequence>
<gene>
    <name evidence="1" type="ORF">QFC19_001301</name>
</gene>